<evidence type="ECO:0000256" key="2">
    <source>
        <dbReference type="SAM" id="Coils"/>
    </source>
</evidence>
<reference evidence="4" key="1">
    <citation type="journal article" date="2020" name="bioRxiv">
        <title>Hybrid origin of Populus tomentosa Carr. identified through genome sequencing and phylogenomic analysis.</title>
        <authorList>
            <person name="An X."/>
            <person name="Gao K."/>
            <person name="Chen Z."/>
            <person name="Li J."/>
            <person name="Yang X."/>
            <person name="Yang X."/>
            <person name="Zhou J."/>
            <person name="Guo T."/>
            <person name="Zhao T."/>
            <person name="Huang S."/>
            <person name="Miao D."/>
            <person name="Khan W.U."/>
            <person name="Rao P."/>
            <person name="Ye M."/>
            <person name="Lei B."/>
            <person name="Liao W."/>
            <person name="Wang J."/>
            <person name="Ji L."/>
            <person name="Li Y."/>
            <person name="Guo B."/>
            <person name="Mustafa N.S."/>
            <person name="Li S."/>
            <person name="Yun Q."/>
            <person name="Keller S.R."/>
            <person name="Mao J."/>
            <person name="Zhang R."/>
            <person name="Strauss S.H."/>
        </authorList>
    </citation>
    <scope>NUCLEOTIDE SEQUENCE</scope>
    <source>
        <strain evidence="4">GM15</strain>
        <tissue evidence="4">Leaf</tissue>
    </source>
</reference>
<organism evidence="4 5">
    <name type="scientific">Populus tomentosa</name>
    <name type="common">Chinese white poplar</name>
    <dbReference type="NCBI Taxonomy" id="118781"/>
    <lineage>
        <taxon>Eukaryota</taxon>
        <taxon>Viridiplantae</taxon>
        <taxon>Streptophyta</taxon>
        <taxon>Embryophyta</taxon>
        <taxon>Tracheophyta</taxon>
        <taxon>Spermatophyta</taxon>
        <taxon>Magnoliopsida</taxon>
        <taxon>eudicotyledons</taxon>
        <taxon>Gunneridae</taxon>
        <taxon>Pentapetalae</taxon>
        <taxon>rosids</taxon>
        <taxon>fabids</taxon>
        <taxon>Malpighiales</taxon>
        <taxon>Salicaceae</taxon>
        <taxon>Saliceae</taxon>
        <taxon>Populus</taxon>
    </lineage>
</organism>
<protein>
    <recommendedName>
        <fullName evidence="3">Nas2 N-terminal domain-containing protein</fullName>
    </recommendedName>
</protein>
<dbReference type="InterPro" id="IPR040815">
    <property type="entry name" value="Nas2_N"/>
</dbReference>
<evidence type="ECO:0000259" key="3">
    <source>
        <dbReference type="Pfam" id="PF18265"/>
    </source>
</evidence>
<evidence type="ECO:0000313" key="5">
    <source>
        <dbReference type="Proteomes" id="UP000886885"/>
    </source>
</evidence>
<dbReference type="InterPro" id="IPR035269">
    <property type="entry name" value="PSMD9"/>
</dbReference>
<comment type="caution">
    <text evidence="4">The sequence shown here is derived from an EMBL/GenBank/DDBJ whole genome shotgun (WGS) entry which is preliminary data.</text>
</comment>
<proteinExistence type="predicted"/>
<dbReference type="PANTHER" id="PTHR12651">
    <property type="entry name" value="26S PROTEASOME NON-ATPASE REGULATORY SUBUNIT 9"/>
    <property type="match status" value="1"/>
</dbReference>
<dbReference type="Pfam" id="PF18265">
    <property type="entry name" value="Nas2_N"/>
    <property type="match status" value="1"/>
</dbReference>
<name>A0A8X7ZFX1_POPTO</name>
<dbReference type="GO" id="GO:0070682">
    <property type="term" value="P:proteasome regulatory particle assembly"/>
    <property type="evidence" value="ECO:0007669"/>
    <property type="project" value="InterPro"/>
</dbReference>
<accession>A0A8X7ZFX1</accession>
<dbReference type="PANTHER" id="PTHR12651:SF1">
    <property type="entry name" value="26S PROTEASOME NON-ATPASE REGULATORY SUBUNIT 9"/>
    <property type="match status" value="1"/>
</dbReference>
<dbReference type="FunFam" id="2.30.42.10:FF:000107">
    <property type="entry name" value="26S proteasome non-ATPase regulatory subunit 9"/>
    <property type="match status" value="1"/>
</dbReference>
<keyword evidence="1" id="KW-0143">Chaperone</keyword>
<dbReference type="EMBL" id="JAAWWB010000012">
    <property type="protein sequence ID" value="KAG6770173.1"/>
    <property type="molecule type" value="Genomic_DNA"/>
</dbReference>
<dbReference type="GO" id="GO:0005634">
    <property type="term" value="C:nucleus"/>
    <property type="evidence" value="ECO:0007669"/>
    <property type="project" value="TreeGrafter"/>
</dbReference>
<dbReference type="Proteomes" id="UP000886885">
    <property type="component" value="Chromosome 6D"/>
</dbReference>
<keyword evidence="5" id="KW-1185">Reference proteome</keyword>
<gene>
    <name evidence="4" type="ORF">POTOM_025845</name>
</gene>
<dbReference type="AlphaFoldDB" id="A0A8X7ZFX1"/>
<dbReference type="GO" id="GO:0005737">
    <property type="term" value="C:cytoplasm"/>
    <property type="evidence" value="ECO:0007669"/>
    <property type="project" value="TreeGrafter"/>
</dbReference>
<dbReference type="OrthoDB" id="72325at2759"/>
<evidence type="ECO:0000313" key="4">
    <source>
        <dbReference type="EMBL" id="KAG6770173.1"/>
    </source>
</evidence>
<sequence>MVGANLKAETMKLMEKRSALETEMNVIIDRLCQPGGPGLSGNLVDSEAHKFSSSSSSFLGFYVSGFPRSDIDIPVVRAERHRLAELRNDHKEITEKINENIQVLHSARLATKDSVLPHLHGNDGVSNNQNSVVGNAVPSATSHNVVLRDSPSSMDVDMMASVPFAVVDEITDASPTAEDGLQLGDQLVKFGTVEYQVGENLLQKLASEAQANQGHAVPVIVMRQGAPINLSVTPRVWPGRGLLGGVGVMAENDSDENEVLRMMNCKIRIVIRKILTAMLRTAIAKLFWTYAVSGSYNCFWDNREGGWLVLLPVATLFRIALLYSNPFEICHGYEIIDQLQSKSSCGTLDSLDSLLASTIWSLMFSLQLQSKSLLESCGDKTFREDSSPQQCFSWISERNVEAVSFWEVAMDRNRKTSPAT</sequence>
<evidence type="ECO:0000256" key="1">
    <source>
        <dbReference type="ARBA" id="ARBA00023186"/>
    </source>
</evidence>
<feature type="domain" description="Nas2 N-terminal" evidence="3">
    <location>
        <begin position="64"/>
        <end position="106"/>
    </location>
</feature>
<feature type="coiled-coil region" evidence="2">
    <location>
        <begin position="76"/>
        <end position="103"/>
    </location>
</feature>
<keyword evidence="2" id="KW-0175">Coiled coil</keyword>